<gene>
    <name evidence="1" type="ORF">GCM10023226_10970</name>
</gene>
<reference evidence="2" key="1">
    <citation type="journal article" date="2019" name="Int. J. Syst. Evol. Microbiol.">
        <title>The Global Catalogue of Microorganisms (GCM) 10K type strain sequencing project: providing services to taxonomists for standard genome sequencing and annotation.</title>
        <authorList>
            <consortium name="The Broad Institute Genomics Platform"/>
            <consortium name="The Broad Institute Genome Sequencing Center for Infectious Disease"/>
            <person name="Wu L."/>
            <person name="Ma J."/>
        </authorList>
    </citation>
    <scope>NUCLEOTIDE SEQUENCE [LARGE SCALE GENOMIC DNA]</scope>
    <source>
        <strain evidence="2">JCM 18127</strain>
    </source>
</reference>
<name>A0ABP8VXL8_9ACTN</name>
<dbReference type="Gene3D" id="3.40.50.280">
    <property type="entry name" value="Cobalamin-binding domain"/>
    <property type="match status" value="1"/>
</dbReference>
<sequence length="96" mass="10083">MTEPRDADADEAATHGRRRVLLAAGGEAAGSLARELRDAGHEVVWVDVSLGAEALVRIALQEDVDEVRVGAQAPSALLAAVRTRLETDGAADVEVR</sequence>
<proteinExistence type="predicted"/>
<organism evidence="1 2">
    <name type="scientific">Nocardioides nanhaiensis</name>
    <dbReference type="NCBI Taxonomy" id="1476871"/>
    <lineage>
        <taxon>Bacteria</taxon>
        <taxon>Bacillati</taxon>
        <taxon>Actinomycetota</taxon>
        <taxon>Actinomycetes</taxon>
        <taxon>Propionibacteriales</taxon>
        <taxon>Nocardioidaceae</taxon>
        <taxon>Nocardioides</taxon>
    </lineage>
</organism>
<dbReference type="Proteomes" id="UP001500621">
    <property type="component" value="Unassembled WGS sequence"/>
</dbReference>
<evidence type="ECO:0000313" key="1">
    <source>
        <dbReference type="EMBL" id="GAA4675593.1"/>
    </source>
</evidence>
<protein>
    <submittedName>
        <fullName evidence="1">Uncharacterized protein</fullName>
    </submittedName>
</protein>
<keyword evidence="2" id="KW-1185">Reference proteome</keyword>
<dbReference type="SUPFAM" id="SSF52242">
    <property type="entry name" value="Cobalamin (vitamin B12)-binding domain"/>
    <property type="match status" value="1"/>
</dbReference>
<dbReference type="InterPro" id="IPR036724">
    <property type="entry name" value="Cobalamin-bd_sf"/>
</dbReference>
<dbReference type="RefSeq" id="WP_345263437.1">
    <property type="nucleotide sequence ID" value="NZ_BAABIM010000001.1"/>
</dbReference>
<evidence type="ECO:0000313" key="2">
    <source>
        <dbReference type="Proteomes" id="UP001500621"/>
    </source>
</evidence>
<dbReference type="EMBL" id="BAABIM010000001">
    <property type="protein sequence ID" value="GAA4675593.1"/>
    <property type="molecule type" value="Genomic_DNA"/>
</dbReference>
<comment type="caution">
    <text evidence="1">The sequence shown here is derived from an EMBL/GenBank/DDBJ whole genome shotgun (WGS) entry which is preliminary data.</text>
</comment>
<accession>A0ABP8VXL8</accession>